<accession>A0A336MWP5</accession>
<evidence type="ECO:0000256" key="4">
    <source>
        <dbReference type="ARBA" id="ARBA00023157"/>
    </source>
</evidence>
<gene>
    <name evidence="14" type="primary">CSON008187</name>
</gene>
<dbReference type="InterPro" id="IPR001487">
    <property type="entry name" value="Bromodomain"/>
</dbReference>
<feature type="region of interest" description="Disordered" evidence="9">
    <location>
        <begin position="276"/>
        <end position="351"/>
    </location>
</feature>
<evidence type="ECO:0000256" key="8">
    <source>
        <dbReference type="PROSITE-ProRule" id="PRU00035"/>
    </source>
</evidence>
<dbReference type="PRINTS" id="PR00503">
    <property type="entry name" value="BROMODOMAIN"/>
</dbReference>
<reference evidence="13" key="1">
    <citation type="submission" date="2018-04" db="EMBL/GenBank/DDBJ databases">
        <authorList>
            <person name="Go L.Y."/>
            <person name="Mitchell J.A."/>
        </authorList>
    </citation>
    <scope>NUCLEOTIDE SEQUENCE</scope>
    <source>
        <tissue evidence="13">Whole organism</tissue>
    </source>
</reference>
<dbReference type="InterPro" id="IPR018114">
    <property type="entry name" value="TRYPSIN_HIS"/>
</dbReference>
<keyword evidence="5" id="KW-0804">Transcription</keyword>
<feature type="compositionally biased region" description="Basic and acidic residues" evidence="9">
    <location>
        <begin position="293"/>
        <end position="304"/>
    </location>
</feature>
<keyword evidence="3 8" id="KW-0103">Bromodomain</keyword>
<dbReference type="SUPFAM" id="SSF50494">
    <property type="entry name" value="Trypsin-like serine proteases"/>
    <property type="match status" value="1"/>
</dbReference>
<organism evidence="14">
    <name type="scientific">Culicoides sonorensis</name>
    <name type="common">Biting midge</name>
    <dbReference type="NCBI Taxonomy" id="179676"/>
    <lineage>
        <taxon>Eukaryota</taxon>
        <taxon>Metazoa</taxon>
        <taxon>Ecdysozoa</taxon>
        <taxon>Arthropoda</taxon>
        <taxon>Hexapoda</taxon>
        <taxon>Insecta</taxon>
        <taxon>Pterygota</taxon>
        <taxon>Neoptera</taxon>
        <taxon>Endopterygota</taxon>
        <taxon>Diptera</taxon>
        <taxon>Nematocera</taxon>
        <taxon>Chironomoidea</taxon>
        <taxon>Ceratopogonidae</taxon>
        <taxon>Ceratopogoninae</taxon>
        <taxon>Culicoides</taxon>
        <taxon>Monoculicoides</taxon>
    </lineage>
</organism>
<evidence type="ECO:0000259" key="11">
    <source>
        <dbReference type="PROSITE" id="PS50014"/>
    </source>
</evidence>
<evidence type="ECO:0000313" key="14">
    <source>
        <dbReference type="EMBL" id="SSX34570.1"/>
    </source>
</evidence>
<dbReference type="EMBL" id="UFQT01003099">
    <property type="protein sequence ID" value="SSX34570.1"/>
    <property type="molecule type" value="Genomic_DNA"/>
</dbReference>
<feature type="compositionally biased region" description="Polar residues" evidence="9">
    <location>
        <begin position="311"/>
        <end position="322"/>
    </location>
</feature>
<feature type="region of interest" description="Disordered" evidence="9">
    <location>
        <begin position="151"/>
        <end position="175"/>
    </location>
</feature>
<dbReference type="GO" id="GO:0005634">
    <property type="term" value="C:nucleus"/>
    <property type="evidence" value="ECO:0007669"/>
    <property type="project" value="UniProtKB-SubCell"/>
</dbReference>
<evidence type="ECO:0000259" key="12">
    <source>
        <dbReference type="PROSITE" id="PS50240"/>
    </source>
</evidence>
<feature type="chain" id="PRO_5036062407" evidence="10">
    <location>
        <begin position="22"/>
        <end position="935"/>
    </location>
</feature>
<feature type="compositionally biased region" description="Low complexity" evidence="9">
    <location>
        <begin position="334"/>
        <end position="343"/>
    </location>
</feature>
<dbReference type="Pfam" id="PF00439">
    <property type="entry name" value="Bromodomain"/>
    <property type="match status" value="1"/>
</dbReference>
<evidence type="ECO:0000256" key="6">
    <source>
        <dbReference type="ARBA" id="ARBA00023242"/>
    </source>
</evidence>
<dbReference type="FunFam" id="2.40.10.10:FF:000068">
    <property type="entry name" value="transmembrane protease serine 2"/>
    <property type="match status" value="1"/>
</dbReference>
<evidence type="ECO:0000313" key="13">
    <source>
        <dbReference type="EMBL" id="SSX15195.1"/>
    </source>
</evidence>
<evidence type="ECO:0000256" key="9">
    <source>
        <dbReference type="SAM" id="MobiDB-lite"/>
    </source>
</evidence>
<dbReference type="Pfam" id="PF00089">
    <property type="entry name" value="Trypsin"/>
    <property type="match status" value="1"/>
</dbReference>
<keyword evidence="2" id="KW-0805">Transcription regulation</keyword>
<feature type="compositionally biased region" description="Polar residues" evidence="9">
    <location>
        <begin position="248"/>
        <end position="261"/>
    </location>
</feature>
<dbReference type="InterPro" id="IPR001254">
    <property type="entry name" value="Trypsin_dom"/>
</dbReference>
<dbReference type="InterPro" id="IPR036427">
    <property type="entry name" value="Bromodomain-like_sf"/>
</dbReference>
<evidence type="ECO:0000256" key="3">
    <source>
        <dbReference type="ARBA" id="ARBA00023117"/>
    </source>
</evidence>
<proteinExistence type="inferred from homology"/>
<comment type="subcellular location">
    <subcellularLocation>
        <location evidence="1">Nucleus</location>
    </subcellularLocation>
</comment>
<dbReference type="InterPro" id="IPR021900">
    <property type="entry name" value="DUF3512"/>
</dbReference>
<dbReference type="PANTHER" id="PTHR22881:SF27">
    <property type="entry name" value="BROMODOMAIN CONTAINING 7_9"/>
    <property type="match status" value="1"/>
</dbReference>
<dbReference type="InterPro" id="IPR051831">
    <property type="entry name" value="Bromodomain_contain_prot"/>
</dbReference>
<evidence type="ECO:0000256" key="1">
    <source>
        <dbReference type="ARBA" id="ARBA00004123"/>
    </source>
</evidence>
<feature type="region of interest" description="Disordered" evidence="9">
    <location>
        <begin position="880"/>
        <end position="904"/>
    </location>
</feature>
<dbReference type="SMART" id="SM00297">
    <property type="entry name" value="BROMO"/>
    <property type="match status" value="1"/>
</dbReference>
<dbReference type="SMART" id="SM00020">
    <property type="entry name" value="Tryp_SPc"/>
    <property type="match status" value="1"/>
</dbReference>
<evidence type="ECO:0000256" key="5">
    <source>
        <dbReference type="ARBA" id="ARBA00023163"/>
    </source>
</evidence>
<protein>
    <submittedName>
        <fullName evidence="14">CSON008187 protein</fullName>
    </submittedName>
</protein>
<keyword evidence="6" id="KW-0539">Nucleus</keyword>
<feature type="domain" description="Peptidase S1" evidence="12">
    <location>
        <begin position="34"/>
        <end position="383"/>
    </location>
</feature>
<comment type="similarity">
    <text evidence="7">Belongs to the peptidase S1 family. CLIP subfamily.</text>
</comment>
<dbReference type="Gene3D" id="1.20.920.10">
    <property type="entry name" value="Bromodomain-like"/>
    <property type="match status" value="1"/>
</dbReference>
<dbReference type="GO" id="GO:0006508">
    <property type="term" value="P:proteolysis"/>
    <property type="evidence" value="ECO:0007669"/>
    <property type="project" value="InterPro"/>
</dbReference>
<feature type="region of interest" description="Disordered" evidence="9">
    <location>
        <begin position="189"/>
        <end position="261"/>
    </location>
</feature>
<feature type="signal peptide" evidence="10">
    <location>
        <begin position="1"/>
        <end position="21"/>
    </location>
</feature>
<dbReference type="InterPro" id="IPR009003">
    <property type="entry name" value="Peptidase_S1_PA"/>
</dbReference>
<dbReference type="PROSITE" id="PS00134">
    <property type="entry name" value="TRYPSIN_HIS"/>
    <property type="match status" value="1"/>
</dbReference>
<dbReference type="VEuPathDB" id="VectorBase:CSON008187"/>
<dbReference type="EMBL" id="UFQS01003099">
    <property type="protein sequence ID" value="SSX15195.1"/>
    <property type="molecule type" value="Genomic_DNA"/>
</dbReference>
<dbReference type="InterPro" id="IPR043504">
    <property type="entry name" value="Peptidase_S1_PA_chymotrypsin"/>
</dbReference>
<keyword evidence="4" id="KW-1015">Disulfide bond</keyword>
<dbReference type="CDD" id="cd00190">
    <property type="entry name" value="Tryp_SPc"/>
    <property type="match status" value="1"/>
</dbReference>
<evidence type="ECO:0000256" key="10">
    <source>
        <dbReference type="SAM" id="SignalP"/>
    </source>
</evidence>
<dbReference type="PROSITE" id="PS50240">
    <property type="entry name" value="TRYPSIN_DOM"/>
    <property type="match status" value="1"/>
</dbReference>
<feature type="compositionally biased region" description="Basic and acidic residues" evidence="9">
    <location>
        <begin position="166"/>
        <end position="175"/>
    </location>
</feature>
<dbReference type="Gene3D" id="2.40.10.10">
    <property type="entry name" value="Trypsin-like serine proteases"/>
    <property type="match status" value="1"/>
</dbReference>
<dbReference type="SUPFAM" id="SSF47370">
    <property type="entry name" value="Bromodomain"/>
    <property type="match status" value="1"/>
</dbReference>
<feature type="domain" description="Bromo" evidence="11">
    <location>
        <begin position="373"/>
        <end position="443"/>
    </location>
</feature>
<name>A0A336MWP5_CULSO</name>
<dbReference type="Pfam" id="PF12024">
    <property type="entry name" value="DUF3512"/>
    <property type="match status" value="1"/>
</dbReference>
<feature type="compositionally biased region" description="Basic residues" evidence="9">
    <location>
        <begin position="156"/>
        <end position="165"/>
    </location>
</feature>
<dbReference type="GO" id="GO:0004252">
    <property type="term" value="F:serine-type endopeptidase activity"/>
    <property type="evidence" value="ECO:0007669"/>
    <property type="project" value="InterPro"/>
</dbReference>
<evidence type="ECO:0000256" key="2">
    <source>
        <dbReference type="ARBA" id="ARBA00023015"/>
    </source>
</evidence>
<dbReference type="GO" id="GO:0006357">
    <property type="term" value="P:regulation of transcription by RNA polymerase II"/>
    <property type="evidence" value="ECO:0007669"/>
    <property type="project" value="TreeGrafter"/>
</dbReference>
<dbReference type="PANTHER" id="PTHR22881">
    <property type="entry name" value="BROMODOMAIN CONTAINING PROTEIN"/>
    <property type="match status" value="1"/>
</dbReference>
<dbReference type="OMA" id="HQGHRER"/>
<dbReference type="PROSITE" id="PS50014">
    <property type="entry name" value="BROMODOMAIN_2"/>
    <property type="match status" value="1"/>
</dbReference>
<reference evidence="14" key="2">
    <citation type="submission" date="2018-07" db="EMBL/GenBank/DDBJ databases">
        <authorList>
            <person name="Quirk P.G."/>
            <person name="Krulwich T.A."/>
        </authorList>
    </citation>
    <scope>NUCLEOTIDE SEQUENCE</scope>
</reference>
<dbReference type="AlphaFoldDB" id="A0A336MWP5"/>
<keyword evidence="10" id="KW-0732">Signal</keyword>
<sequence length="935" mass="106370">MSLLTIFFYIHLLVSTQNSNAFSYKLETPHQGKIVNGFSADIKNFPYQVSLQAPNHFCGGSIISSNFILSAGHCGFVMMYEDLMVRTGSSMWNESGVLYRVKLIIIHPDYRRETLDYDFSLFELETPIVFDDFTRPVTLVDENYRIRAGTMSLKMGSKKHKKHKSERKERGEGYDYRPHGLKLILKVAGSSSTPEHGNDSPMYPPEYSSDFHEKHKKSKKKKKKKDREKRHKHHKEKRRHREDESSQEDFSINDESSQTPFYANLTTTNSIASKPLTQPMIPLKSPETSICSEKPKSELIDDSRSPLGFLQSPTTSLSSYTSKLEIPKPDSSRDSMSPSRPLSESGREPRSCVLKVKQKPLAKLLEHLIKALEKRDPHQFFAWPVTDEIAPNYSSIISKPMDFSTIRQKIEENEYKTIAEFTEDFKLMCDNALKYNHPETVYHKAAKRLLHVGMRLLQPENLIRTLRPLMGFMRELSPGELGFELPIGDGPEPEPMNIDSADEAETAMKVASAVDEGLAAQEEEDEKRKQIRLENNPTTKFEPFVDDMTADEILKQVQTAAKNAKNKLLDKKKAHKMGFIRLRRDGTTSMQILLDDDNEGPEKVISLGSYTGKLKQGTGQLFTFREDRRNEAKPVKPLYYGAFSSFAPIFDSRFANLSKEESDLISSTYGDDTGADYAKSIMEFSRDSPYASILANGLLDLLTNGEHRKTLETLIEGARQRHDKKEIDKSLPDTEEEIKRKYGDVKVDFDNLRSLGELGIETEFLDDLEMQTKLYEFQKKLQNQLENNFSLIEQLHQAQNQRLSQPPPMHLAHIQHAGPEEVELANQITANIADIAKQLPPGALTTPHALRKAMGLTNVGLENYNHNEAINIVPPLRMMNPKQQSTNQEHDSNQDNSNNGVDIDTTEMDMDLEDTVTNSQQVDIDTELRDILNDL</sequence>
<evidence type="ECO:0000256" key="7">
    <source>
        <dbReference type="ARBA" id="ARBA00024195"/>
    </source>
</evidence>
<dbReference type="CDD" id="cd05513">
    <property type="entry name" value="Bromo_brd7_like"/>
    <property type="match status" value="1"/>
</dbReference>
<feature type="compositionally biased region" description="Basic residues" evidence="9">
    <location>
        <begin position="214"/>
        <end position="240"/>
    </location>
</feature>